<proteinExistence type="predicted"/>
<sequence>MDTVCYNGAFVVPGERGFAPERLLSTNYVYQRMHAFDRRILFPDAHLEILGRAVERVCGVPFVLPESTLRQAVGALLDANRYPHGSSRITLRVFPHGLESDAEEPSWLLETAAPLYYPRYVLWHKRPLLDVFPCDCAWPGYPTSVSLLSAAFGRDAAARAGAELAVLENRDGTLTHVDDEPLFLVSAGEVFTTPLAAGATDSVMRRLVLAVCRAEKIAVCECPLTRGMLTHCEEAFTVSVQGIVSLLGYGDYRYFNLMAVKLAERINDVRL</sequence>
<comment type="caution">
    <text evidence="1">The sequence shown here is derived from an EMBL/GenBank/DDBJ whole genome shotgun (WGS) entry which is preliminary data.</text>
</comment>
<name>A0ABR7CKB4_9BACT</name>
<dbReference type="Proteomes" id="UP000636891">
    <property type="component" value="Unassembled WGS sequence"/>
</dbReference>
<dbReference type="Pfam" id="PF01063">
    <property type="entry name" value="Aminotran_4"/>
    <property type="match status" value="1"/>
</dbReference>
<dbReference type="Gene3D" id="3.30.470.10">
    <property type="match status" value="1"/>
</dbReference>
<dbReference type="RefSeq" id="WP_118656349.1">
    <property type="nucleotide sequence ID" value="NZ_JACOOK010000001.1"/>
</dbReference>
<keyword evidence="2" id="KW-1185">Reference proteome</keyword>
<gene>
    <name evidence="1" type="ORF">H8S08_02125</name>
</gene>
<protein>
    <submittedName>
        <fullName evidence="1">Aminotransferase class IV</fullName>
    </submittedName>
</protein>
<dbReference type="InterPro" id="IPR036038">
    <property type="entry name" value="Aminotransferase-like"/>
</dbReference>
<dbReference type="InterPro" id="IPR043131">
    <property type="entry name" value="BCAT-like_N"/>
</dbReference>
<organism evidence="1 2">
    <name type="scientific">Alistipes hominis</name>
    <dbReference type="NCBI Taxonomy" id="2763015"/>
    <lineage>
        <taxon>Bacteria</taxon>
        <taxon>Pseudomonadati</taxon>
        <taxon>Bacteroidota</taxon>
        <taxon>Bacteroidia</taxon>
        <taxon>Bacteroidales</taxon>
        <taxon>Rikenellaceae</taxon>
        <taxon>Alistipes</taxon>
    </lineage>
</organism>
<keyword evidence="1" id="KW-0032">Aminotransferase</keyword>
<dbReference type="GO" id="GO:0008483">
    <property type="term" value="F:transaminase activity"/>
    <property type="evidence" value="ECO:0007669"/>
    <property type="project" value="UniProtKB-KW"/>
</dbReference>
<accession>A0ABR7CKB4</accession>
<dbReference type="SUPFAM" id="SSF56752">
    <property type="entry name" value="D-aminoacid aminotransferase-like PLP-dependent enzymes"/>
    <property type="match status" value="1"/>
</dbReference>
<dbReference type="EMBL" id="JACOOK010000001">
    <property type="protein sequence ID" value="MBC5615820.1"/>
    <property type="molecule type" value="Genomic_DNA"/>
</dbReference>
<dbReference type="Gene3D" id="3.20.10.10">
    <property type="entry name" value="D-amino Acid Aminotransferase, subunit A, domain 2"/>
    <property type="match status" value="1"/>
</dbReference>
<dbReference type="InterPro" id="IPR043132">
    <property type="entry name" value="BCAT-like_C"/>
</dbReference>
<dbReference type="InterPro" id="IPR001544">
    <property type="entry name" value="Aminotrans_IV"/>
</dbReference>
<evidence type="ECO:0000313" key="1">
    <source>
        <dbReference type="EMBL" id="MBC5615820.1"/>
    </source>
</evidence>
<keyword evidence="1" id="KW-0808">Transferase</keyword>
<evidence type="ECO:0000313" key="2">
    <source>
        <dbReference type="Proteomes" id="UP000636891"/>
    </source>
</evidence>
<reference evidence="1 2" key="1">
    <citation type="submission" date="2020-08" db="EMBL/GenBank/DDBJ databases">
        <title>Genome public.</title>
        <authorList>
            <person name="Liu C."/>
            <person name="Sun Q."/>
        </authorList>
    </citation>
    <scope>NUCLEOTIDE SEQUENCE [LARGE SCALE GENOMIC DNA]</scope>
    <source>
        <strain evidence="1 2">New-7</strain>
    </source>
</reference>